<evidence type="ECO:0000256" key="10">
    <source>
        <dbReference type="ARBA" id="ARBA00023136"/>
    </source>
</evidence>
<dbReference type="PRINTS" id="PR01262">
    <property type="entry name" value="INNEXIN"/>
</dbReference>
<keyword evidence="8 13" id="KW-1133">Transmembrane helix</keyword>
<evidence type="ECO:0000256" key="12">
    <source>
        <dbReference type="SAM" id="MobiDB-lite"/>
    </source>
</evidence>
<feature type="non-terminal residue" evidence="14">
    <location>
        <position position="212"/>
    </location>
</feature>
<keyword evidence="7" id="KW-0965">Cell junction</keyword>
<keyword evidence="15" id="KW-1185">Reference proteome</keyword>
<evidence type="ECO:0000256" key="3">
    <source>
        <dbReference type="ARBA" id="ARBA00022448"/>
    </source>
</evidence>
<evidence type="ECO:0000256" key="7">
    <source>
        <dbReference type="ARBA" id="ARBA00022949"/>
    </source>
</evidence>
<dbReference type="OrthoDB" id="5867527at2759"/>
<keyword evidence="10 13" id="KW-0472">Membrane</keyword>
<protein>
    <recommendedName>
        <fullName evidence="16">Innexin</fullName>
    </recommendedName>
</protein>
<dbReference type="EMBL" id="KN727938">
    <property type="protein sequence ID" value="KIH64676.1"/>
    <property type="molecule type" value="Genomic_DNA"/>
</dbReference>
<dbReference type="AlphaFoldDB" id="A0A0C2H5H1"/>
<feature type="transmembrane region" description="Helical" evidence="13">
    <location>
        <begin position="112"/>
        <end position="135"/>
    </location>
</feature>
<reference evidence="14 15" key="1">
    <citation type="submission" date="2013-12" db="EMBL/GenBank/DDBJ databases">
        <title>Draft genome of the parsitic nematode Ancylostoma duodenale.</title>
        <authorList>
            <person name="Mitreva M."/>
        </authorList>
    </citation>
    <scope>NUCLEOTIDE SEQUENCE [LARGE SCALE GENOMIC DNA]</scope>
    <source>
        <strain evidence="14 15">Zhejiang</strain>
    </source>
</reference>
<dbReference type="PANTHER" id="PTHR11893:SF20">
    <property type="entry name" value="INNEXIN-3"/>
    <property type="match status" value="1"/>
</dbReference>
<feature type="transmembrane region" description="Helical" evidence="13">
    <location>
        <begin position="67"/>
        <end position="92"/>
    </location>
</feature>
<keyword evidence="3" id="KW-0813">Transport</keyword>
<accession>A0A0C2H5H1</accession>
<keyword evidence="4" id="KW-1003">Cell membrane</keyword>
<feature type="compositionally biased region" description="Acidic residues" evidence="12">
    <location>
        <begin position="203"/>
        <end position="212"/>
    </location>
</feature>
<dbReference type="Proteomes" id="UP000054047">
    <property type="component" value="Unassembled WGS sequence"/>
</dbReference>
<evidence type="ECO:0000313" key="15">
    <source>
        <dbReference type="Proteomes" id="UP000054047"/>
    </source>
</evidence>
<evidence type="ECO:0000256" key="9">
    <source>
        <dbReference type="ARBA" id="ARBA00023065"/>
    </source>
</evidence>
<evidence type="ECO:0000256" key="5">
    <source>
        <dbReference type="ARBA" id="ARBA00022692"/>
    </source>
</evidence>
<evidence type="ECO:0008006" key="16">
    <source>
        <dbReference type="Google" id="ProtNLM"/>
    </source>
</evidence>
<dbReference type="GO" id="GO:0034220">
    <property type="term" value="P:monoatomic ion transmembrane transport"/>
    <property type="evidence" value="ECO:0007669"/>
    <property type="project" value="UniProtKB-KW"/>
</dbReference>
<evidence type="ECO:0000256" key="4">
    <source>
        <dbReference type="ARBA" id="ARBA00022475"/>
    </source>
</evidence>
<keyword evidence="6" id="KW-0303">Gap junction</keyword>
<evidence type="ECO:0000256" key="8">
    <source>
        <dbReference type="ARBA" id="ARBA00022989"/>
    </source>
</evidence>
<dbReference type="GO" id="GO:0005921">
    <property type="term" value="C:gap junction"/>
    <property type="evidence" value="ECO:0007669"/>
    <property type="project" value="UniProtKB-SubCell"/>
</dbReference>
<evidence type="ECO:0000256" key="13">
    <source>
        <dbReference type="SAM" id="Phobius"/>
    </source>
</evidence>
<name>A0A0C2H5H1_9BILA</name>
<sequence>MLHKQTAINPRAFLTEAEKIKFATGEKREQEIKSLANYFMDTVAVFGNPADYKLNRRTSPRSGYNAMWLYLLTKAAYVANICLQLVILNHFLGENYMRWGYERRTSPRSGYNAMWLYLLTKAAYVANICLQLVILNHFLGENYMRWGYEMASNIVHGHEWKETSVFPRVIMCDFQDQLGAKWWQKHDDDKVEEVDDGDHSQEEEPGTNEEEA</sequence>
<evidence type="ECO:0000256" key="2">
    <source>
        <dbReference type="ARBA" id="ARBA00004651"/>
    </source>
</evidence>
<dbReference type="GO" id="GO:0005886">
    <property type="term" value="C:plasma membrane"/>
    <property type="evidence" value="ECO:0007669"/>
    <property type="project" value="UniProtKB-SubCell"/>
</dbReference>
<comment type="subcellular location">
    <subcellularLocation>
        <location evidence="1">Cell junction</location>
        <location evidence="1">Gap junction</location>
    </subcellularLocation>
    <subcellularLocation>
        <location evidence="2">Cell membrane</location>
        <topology evidence="2">Multi-pass membrane protein</topology>
    </subcellularLocation>
</comment>
<keyword evidence="9" id="KW-0406">Ion transport</keyword>
<dbReference type="GO" id="GO:0005243">
    <property type="term" value="F:gap junction channel activity"/>
    <property type="evidence" value="ECO:0007669"/>
    <property type="project" value="TreeGrafter"/>
</dbReference>
<dbReference type="InterPro" id="IPR000990">
    <property type="entry name" value="Innexin"/>
</dbReference>
<evidence type="ECO:0000313" key="14">
    <source>
        <dbReference type="EMBL" id="KIH64676.1"/>
    </source>
</evidence>
<keyword evidence="11" id="KW-0407">Ion channel</keyword>
<dbReference type="Pfam" id="PF00876">
    <property type="entry name" value="Innexin"/>
    <property type="match status" value="2"/>
</dbReference>
<evidence type="ECO:0000256" key="1">
    <source>
        <dbReference type="ARBA" id="ARBA00004610"/>
    </source>
</evidence>
<feature type="region of interest" description="Disordered" evidence="12">
    <location>
        <begin position="187"/>
        <end position="212"/>
    </location>
</feature>
<organism evidence="14 15">
    <name type="scientific">Ancylostoma duodenale</name>
    <dbReference type="NCBI Taxonomy" id="51022"/>
    <lineage>
        <taxon>Eukaryota</taxon>
        <taxon>Metazoa</taxon>
        <taxon>Ecdysozoa</taxon>
        <taxon>Nematoda</taxon>
        <taxon>Chromadorea</taxon>
        <taxon>Rhabditida</taxon>
        <taxon>Rhabditina</taxon>
        <taxon>Rhabditomorpha</taxon>
        <taxon>Strongyloidea</taxon>
        <taxon>Ancylostomatidae</taxon>
        <taxon>Ancylostomatinae</taxon>
        <taxon>Ancylostoma</taxon>
    </lineage>
</organism>
<evidence type="ECO:0000256" key="6">
    <source>
        <dbReference type="ARBA" id="ARBA00022868"/>
    </source>
</evidence>
<proteinExistence type="predicted"/>
<gene>
    <name evidence="14" type="ORF">ANCDUO_05012</name>
</gene>
<keyword evidence="5 13" id="KW-0812">Transmembrane</keyword>
<dbReference type="PANTHER" id="PTHR11893">
    <property type="entry name" value="INNEXIN"/>
    <property type="match status" value="1"/>
</dbReference>
<evidence type="ECO:0000256" key="11">
    <source>
        <dbReference type="ARBA" id="ARBA00023303"/>
    </source>
</evidence>